<comment type="caution">
    <text evidence="7">The sequence shown here is derived from an EMBL/GenBank/DDBJ whole genome shotgun (WGS) entry which is preliminary data.</text>
</comment>
<dbReference type="InterPro" id="IPR050223">
    <property type="entry name" value="D-isomer_2-hydroxyacid_DH"/>
</dbReference>
<dbReference type="InterPro" id="IPR006139">
    <property type="entry name" value="D-isomer_2_OHA_DH_cat_dom"/>
</dbReference>
<organism evidence="7 8">
    <name type="scientific">Caballeronia arvi</name>
    <dbReference type="NCBI Taxonomy" id="1777135"/>
    <lineage>
        <taxon>Bacteria</taxon>
        <taxon>Pseudomonadati</taxon>
        <taxon>Pseudomonadota</taxon>
        <taxon>Betaproteobacteria</taxon>
        <taxon>Burkholderiales</taxon>
        <taxon>Burkholderiaceae</taxon>
        <taxon>Caballeronia</taxon>
    </lineage>
</organism>
<accession>A0A158GCY1</accession>
<keyword evidence="1" id="KW-0521">NADP</keyword>
<evidence type="ECO:0000259" key="5">
    <source>
        <dbReference type="Pfam" id="PF00389"/>
    </source>
</evidence>
<dbReference type="FunFam" id="3.40.50.720:FF:000213">
    <property type="entry name" value="Putative 2-hydroxyacid dehydrogenase"/>
    <property type="match status" value="1"/>
</dbReference>
<keyword evidence="2 4" id="KW-0560">Oxidoreductase</keyword>
<dbReference type="GO" id="GO:0016618">
    <property type="term" value="F:hydroxypyruvate reductase [NAD(P)H] activity"/>
    <property type="evidence" value="ECO:0007669"/>
    <property type="project" value="TreeGrafter"/>
</dbReference>
<gene>
    <name evidence="7" type="ORF">AWB74_01315</name>
</gene>
<dbReference type="AlphaFoldDB" id="A0A158GCY1"/>
<evidence type="ECO:0000256" key="2">
    <source>
        <dbReference type="ARBA" id="ARBA00023002"/>
    </source>
</evidence>
<dbReference type="OrthoDB" id="9805416at2"/>
<dbReference type="EMBL" id="FCOM02000004">
    <property type="protein sequence ID" value="SAL29763.1"/>
    <property type="molecule type" value="Genomic_DNA"/>
</dbReference>
<dbReference type="GO" id="GO:0051287">
    <property type="term" value="F:NAD binding"/>
    <property type="evidence" value="ECO:0007669"/>
    <property type="project" value="InterPro"/>
</dbReference>
<evidence type="ECO:0000256" key="1">
    <source>
        <dbReference type="ARBA" id="ARBA00022857"/>
    </source>
</evidence>
<dbReference type="SUPFAM" id="SSF52283">
    <property type="entry name" value="Formate/glycerate dehydrogenase catalytic domain-like"/>
    <property type="match status" value="1"/>
</dbReference>
<dbReference type="GO" id="GO:0030267">
    <property type="term" value="F:glyoxylate reductase (NADPH) activity"/>
    <property type="evidence" value="ECO:0007669"/>
    <property type="project" value="TreeGrafter"/>
</dbReference>
<feature type="domain" description="D-isomer specific 2-hydroxyacid dehydrogenase catalytic" evidence="5">
    <location>
        <begin position="50"/>
        <end position="317"/>
    </location>
</feature>
<dbReference type="Pfam" id="PF00389">
    <property type="entry name" value="2-Hacid_dh"/>
    <property type="match status" value="1"/>
</dbReference>
<dbReference type="Proteomes" id="UP000055019">
    <property type="component" value="Unassembled WGS sequence"/>
</dbReference>
<dbReference type="PANTHER" id="PTHR10996:SF178">
    <property type="entry name" value="2-HYDROXYACID DEHYDROGENASE YGL185C-RELATED"/>
    <property type="match status" value="1"/>
</dbReference>
<keyword evidence="8" id="KW-1185">Reference proteome</keyword>
<evidence type="ECO:0000256" key="4">
    <source>
        <dbReference type="RuleBase" id="RU003719"/>
    </source>
</evidence>
<evidence type="ECO:0000259" key="6">
    <source>
        <dbReference type="Pfam" id="PF02826"/>
    </source>
</evidence>
<proteinExistence type="inferred from homology"/>
<dbReference type="PANTHER" id="PTHR10996">
    <property type="entry name" value="2-HYDROXYACID DEHYDROGENASE-RELATED"/>
    <property type="match status" value="1"/>
</dbReference>
<dbReference type="InterPro" id="IPR006140">
    <property type="entry name" value="D-isomer_DH_NAD-bd"/>
</dbReference>
<dbReference type="Gene3D" id="3.40.50.720">
    <property type="entry name" value="NAD(P)-binding Rossmann-like Domain"/>
    <property type="match status" value="2"/>
</dbReference>
<dbReference type="Pfam" id="PF02826">
    <property type="entry name" value="2-Hacid_dh_C"/>
    <property type="match status" value="1"/>
</dbReference>
<evidence type="ECO:0000313" key="7">
    <source>
        <dbReference type="EMBL" id="SAL29763.1"/>
    </source>
</evidence>
<evidence type="ECO:0000313" key="8">
    <source>
        <dbReference type="Proteomes" id="UP000055019"/>
    </source>
</evidence>
<reference evidence="7" key="1">
    <citation type="submission" date="2016-01" db="EMBL/GenBank/DDBJ databases">
        <authorList>
            <person name="Peeters C."/>
        </authorList>
    </citation>
    <scope>NUCLEOTIDE SEQUENCE [LARGE SCALE GENOMIC DNA]</scope>
    <source>
        <strain evidence="7">LMG 29317</strain>
    </source>
</reference>
<dbReference type="SUPFAM" id="SSF51735">
    <property type="entry name" value="NAD(P)-binding Rossmann-fold domains"/>
    <property type="match status" value="1"/>
</dbReference>
<dbReference type="RefSeq" id="WP_061145970.1">
    <property type="nucleotide sequence ID" value="NZ_FCOM02000004.1"/>
</dbReference>
<evidence type="ECO:0000256" key="3">
    <source>
        <dbReference type="ARBA" id="ARBA00023027"/>
    </source>
</evidence>
<sequence>MSDRDNNPVDLNLPPVLCIGDFPANANALVQARLAPVTLADIDRDDALRERIGAIVTRSNYDIDIALIERLPSLKIIATSGVGFDRIPVEFARERGIVVANTPDLLNAAVAELTIGLMLALLRQLPRADSFVRSGAWSKGAFALGTSLASKRVGIIGMGRIGKEIARRLAPFDVEIAYYGRTRQALSHESFAHPQALARWSDILIAACPGGSDTRHLVDASVLDALGAQGILVNIARGSVVDEEALVQALERKSIAGAALDVFEHEPLEASALCTFDNVVLSPHIGSATHETRLAMAQLTIDNVVSFFAKGKAITPVVSTNR</sequence>
<dbReference type="CDD" id="cd12156">
    <property type="entry name" value="HPPR"/>
    <property type="match status" value="1"/>
</dbReference>
<name>A0A158GCY1_9BURK</name>
<protein>
    <submittedName>
        <fullName evidence="7">D-isomer specific 2-hydroxyacid dehydrogenase</fullName>
    </submittedName>
</protein>
<dbReference type="InterPro" id="IPR036291">
    <property type="entry name" value="NAD(P)-bd_dom_sf"/>
</dbReference>
<comment type="similarity">
    <text evidence="4">Belongs to the D-isomer specific 2-hydroxyacid dehydrogenase family.</text>
</comment>
<keyword evidence="3" id="KW-0520">NAD</keyword>
<feature type="domain" description="D-isomer specific 2-hydroxyacid dehydrogenase NAD-binding" evidence="6">
    <location>
        <begin position="115"/>
        <end position="286"/>
    </location>
</feature>
<dbReference type="GO" id="GO:0005829">
    <property type="term" value="C:cytosol"/>
    <property type="evidence" value="ECO:0007669"/>
    <property type="project" value="TreeGrafter"/>
</dbReference>